<evidence type="ECO:0000313" key="7">
    <source>
        <dbReference type="Proteomes" id="UP001208570"/>
    </source>
</evidence>
<protein>
    <recommendedName>
        <fullName evidence="5">Glutathione peroxidase</fullName>
    </recommendedName>
</protein>
<dbReference type="PANTHER" id="PTHR11592">
    <property type="entry name" value="GLUTATHIONE PEROXIDASE"/>
    <property type="match status" value="1"/>
</dbReference>
<comment type="similarity">
    <text evidence="1 5">Belongs to the glutathione peroxidase family.</text>
</comment>
<evidence type="ECO:0000256" key="1">
    <source>
        <dbReference type="ARBA" id="ARBA00006926"/>
    </source>
</evidence>
<keyword evidence="4 5" id="KW-0560">Oxidoreductase</keyword>
<dbReference type="PROSITE" id="PS51355">
    <property type="entry name" value="GLUTATHIONE_PEROXID_3"/>
    <property type="match status" value="1"/>
</dbReference>
<keyword evidence="7" id="KW-1185">Reference proteome</keyword>
<dbReference type="Proteomes" id="UP001208570">
    <property type="component" value="Unassembled WGS sequence"/>
</dbReference>
<evidence type="ECO:0000256" key="4">
    <source>
        <dbReference type="ARBA" id="ARBA00023002"/>
    </source>
</evidence>
<reference evidence="6" key="1">
    <citation type="journal article" date="2023" name="Mol. Biol. Evol.">
        <title>Third-Generation Sequencing Reveals the Adaptive Role of the Epigenome in Three Deep-Sea Polychaetes.</title>
        <authorList>
            <person name="Perez M."/>
            <person name="Aroh O."/>
            <person name="Sun Y."/>
            <person name="Lan Y."/>
            <person name="Juniper S.K."/>
            <person name="Young C.R."/>
            <person name="Angers B."/>
            <person name="Qian P.Y."/>
        </authorList>
    </citation>
    <scope>NUCLEOTIDE SEQUENCE</scope>
    <source>
        <strain evidence="6">P08H-3</strain>
    </source>
</reference>
<dbReference type="InterPro" id="IPR029760">
    <property type="entry name" value="GPX_CS"/>
</dbReference>
<gene>
    <name evidence="6" type="ORF">LSH36_28g02002</name>
</gene>
<dbReference type="EMBL" id="JAODUP010000028">
    <property type="protein sequence ID" value="KAK2167392.1"/>
    <property type="molecule type" value="Genomic_DNA"/>
</dbReference>
<evidence type="ECO:0000313" key="6">
    <source>
        <dbReference type="EMBL" id="KAK2167392.1"/>
    </source>
</evidence>
<accession>A0AAD9NEK7</accession>
<evidence type="ECO:0000256" key="5">
    <source>
        <dbReference type="RuleBase" id="RU000499"/>
    </source>
</evidence>
<evidence type="ECO:0000256" key="3">
    <source>
        <dbReference type="ARBA" id="ARBA00022933"/>
    </source>
</evidence>
<dbReference type="Gene3D" id="3.40.30.10">
    <property type="entry name" value="Glutaredoxin"/>
    <property type="match status" value="1"/>
</dbReference>
<dbReference type="PANTHER" id="PTHR11592:SF134">
    <property type="entry name" value="PHOSPHOLIPID HYDROPEROXIDE GLUTATHIONE PEROXIDASE"/>
    <property type="match status" value="1"/>
</dbReference>
<proteinExistence type="inferred from homology"/>
<name>A0AAD9NEK7_9ANNE</name>
<dbReference type="GO" id="GO:0004601">
    <property type="term" value="F:peroxidase activity"/>
    <property type="evidence" value="ECO:0007669"/>
    <property type="project" value="UniProtKB-KW"/>
</dbReference>
<keyword evidence="2 5" id="KW-0575">Peroxidase</keyword>
<keyword evidence="3" id="KW-0712">Selenocysteine</keyword>
<organism evidence="6 7">
    <name type="scientific">Paralvinella palmiformis</name>
    <dbReference type="NCBI Taxonomy" id="53620"/>
    <lineage>
        <taxon>Eukaryota</taxon>
        <taxon>Metazoa</taxon>
        <taxon>Spiralia</taxon>
        <taxon>Lophotrochozoa</taxon>
        <taxon>Annelida</taxon>
        <taxon>Polychaeta</taxon>
        <taxon>Sedentaria</taxon>
        <taxon>Canalipalpata</taxon>
        <taxon>Terebellida</taxon>
        <taxon>Terebelliformia</taxon>
        <taxon>Alvinellidae</taxon>
        <taxon>Paralvinella</taxon>
    </lineage>
</organism>
<dbReference type="InterPro" id="IPR000889">
    <property type="entry name" value="Glutathione_peroxidase"/>
</dbReference>
<dbReference type="InterPro" id="IPR036249">
    <property type="entry name" value="Thioredoxin-like_sf"/>
</dbReference>
<comment type="caution">
    <text evidence="6">The sequence shown here is derived from an EMBL/GenBank/DDBJ whole genome shotgun (WGS) entry which is preliminary data.</text>
</comment>
<dbReference type="SUPFAM" id="SSF52833">
    <property type="entry name" value="Thioredoxin-like"/>
    <property type="match status" value="1"/>
</dbReference>
<sequence length="112" mass="12964">MHDELAESKGLKILAFPCNQFMGQEPRCNEDIKAFVTKMYGVKFDVFAKINVNGDKGDPLWKYLKNKQAGSFGNLIKWNYTKFLIDKEGQPVKRYGPMVQPKNIQKDIENYL</sequence>
<evidence type="ECO:0000256" key="2">
    <source>
        <dbReference type="ARBA" id="ARBA00022559"/>
    </source>
</evidence>
<dbReference type="PROSITE" id="PS00763">
    <property type="entry name" value="GLUTATHIONE_PEROXID_2"/>
    <property type="match status" value="1"/>
</dbReference>
<dbReference type="GO" id="GO:0006979">
    <property type="term" value="P:response to oxidative stress"/>
    <property type="evidence" value="ECO:0007669"/>
    <property type="project" value="InterPro"/>
</dbReference>
<dbReference type="Pfam" id="PF00255">
    <property type="entry name" value="GSHPx"/>
    <property type="match status" value="1"/>
</dbReference>
<dbReference type="PIRSF" id="PIRSF000303">
    <property type="entry name" value="Glutathion_perox"/>
    <property type="match status" value="1"/>
</dbReference>
<dbReference type="AlphaFoldDB" id="A0AAD9NEK7"/>
<dbReference type="CDD" id="cd00340">
    <property type="entry name" value="GSH_Peroxidase"/>
    <property type="match status" value="1"/>
</dbReference>
<dbReference type="PRINTS" id="PR01011">
    <property type="entry name" value="GLUTPROXDASE"/>
</dbReference>